<reference evidence="2" key="1">
    <citation type="submission" date="2023-07" db="EMBL/GenBank/DDBJ databases">
        <authorList>
            <consortium name="AG Swart"/>
            <person name="Singh M."/>
            <person name="Singh A."/>
            <person name="Seah K."/>
            <person name="Emmerich C."/>
        </authorList>
    </citation>
    <scope>NUCLEOTIDE SEQUENCE</scope>
    <source>
        <strain evidence="2">DP1</strain>
    </source>
</reference>
<comment type="caution">
    <text evidence="2">The sequence shown here is derived from an EMBL/GenBank/DDBJ whole genome shotgun (WGS) entry which is preliminary data.</text>
</comment>
<dbReference type="AlphaFoldDB" id="A0AAD1X5Y4"/>
<accession>A0AAD1X5Y4</accession>
<organism evidence="2 3">
    <name type="scientific">Euplotes crassus</name>
    <dbReference type="NCBI Taxonomy" id="5936"/>
    <lineage>
        <taxon>Eukaryota</taxon>
        <taxon>Sar</taxon>
        <taxon>Alveolata</taxon>
        <taxon>Ciliophora</taxon>
        <taxon>Intramacronucleata</taxon>
        <taxon>Spirotrichea</taxon>
        <taxon>Hypotrichia</taxon>
        <taxon>Euplotida</taxon>
        <taxon>Euplotidae</taxon>
        <taxon>Moneuplotes</taxon>
    </lineage>
</organism>
<protein>
    <submittedName>
        <fullName evidence="2">Uncharacterized protein</fullName>
    </submittedName>
</protein>
<keyword evidence="3" id="KW-1185">Reference proteome</keyword>
<name>A0AAD1X5Y4_EUPCR</name>
<feature type="region of interest" description="Disordered" evidence="1">
    <location>
        <begin position="367"/>
        <end position="387"/>
    </location>
</feature>
<evidence type="ECO:0000313" key="2">
    <source>
        <dbReference type="EMBL" id="CAI2360017.1"/>
    </source>
</evidence>
<evidence type="ECO:0000256" key="1">
    <source>
        <dbReference type="SAM" id="MobiDB-lite"/>
    </source>
</evidence>
<sequence length="555" mass="64195">MIIIYKNIDFPSKVEYPHNLVFFQNVCKLLEKEYEEVKIDETTYFIFPTLFDIKPPPKLLSDSDSIYACNSRKYIDFTKEMETNFVVLKSNAFKTCKFMELFDQVVEKGKLTEFLTNLAESHLKFSLASDDFDRDKHIIIRLAGVLESHMKNSDDINLKLPKVLLRCEILCDDHDPLESSKIMQSMIDYYEILSEKGLEVKINLRMPENTNLSALDTFNHSNISLSDNIQHGESKLKGDYCFIGTQVKLMKLTSFSLVYFDEFQFNKSYLIFLLEKSQCEGGAVEETKISDTESTELLDNYMKILVPFGAMKFLRCKFSLIENSDFVSLIQGLPELGIEITANDLEKQSTYEKLESINKSTRVRITIVRDPPSEEKQEGEQEDETEAEQIDELQGIPQNEERKEQCLSLNALEVLNLKRLVFDYTINQERSISSLISLLENQTRIDYVELYIEMPRVENSESMFEALLKALSHSCYSKIDITVGETTDKMTEMAKEFVKRNITADITIRFVECESNSYTIQPPESSSSSSSSSIDLVFRGIYIVDWFQEQQKRLR</sequence>
<dbReference type="Proteomes" id="UP001295684">
    <property type="component" value="Unassembled WGS sequence"/>
</dbReference>
<proteinExistence type="predicted"/>
<gene>
    <name evidence="2" type="ORF">ECRASSUSDP1_LOCUS1312</name>
</gene>
<dbReference type="EMBL" id="CAMPGE010001239">
    <property type="protein sequence ID" value="CAI2360017.1"/>
    <property type="molecule type" value="Genomic_DNA"/>
</dbReference>
<evidence type="ECO:0000313" key="3">
    <source>
        <dbReference type="Proteomes" id="UP001295684"/>
    </source>
</evidence>